<gene>
    <name evidence="5" type="ORF">Q4481_08295</name>
</gene>
<proteinExistence type="predicted"/>
<name>A0ABT8YL57_9HYPH</name>
<dbReference type="Gene3D" id="2.150.10.10">
    <property type="entry name" value="Serralysin-like metalloprotease, C-terminal"/>
    <property type="match status" value="1"/>
</dbReference>
<dbReference type="PROSITE" id="PS00330">
    <property type="entry name" value="HEMOLYSIN_CALCIUM"/>
    <property type="match status" value="2"/>
</dbReference>
<evidence type="ECO:0000256" key="2">
    <source>
        <dbReference type="ARBA" id="ARBA00022525"/>
    </source>
</evidence>
<accession>A0ABT8YL57</accession>
<protein>
    <recommendedName>
        <fullName evidence="4">Peptidase M10 serralysin C-terminal domain-containing protein</fullName>
    </recommendedName>
</protein>
<comment type="caution">
    <text evidence="5">The sequence shown here is derived from an EMBL/GenBank/DDBJ whole genome shotgun (WGS) entry which is preliminary data.</text>
</comment>
<dbReference type="EMBL" id="JAUOZU010000006">
    <property type="protein sequence ID" value="MDO6963955.1"/>
    <property type="molecule type" value="Genomic_DNA"/>
</dbReference>
<keyword evidence="2" id="KW-0964">Secreted</keyword>
<evidence type="ECO:0000259" key="4">
    <source>
        <dbReference type="Pfam" id="PF08548"/>
    </source>
</evidence>
<keyword evidence="6" id="KW-1185">Reference proteome</keyword>
<feature type="domain" description="Peptidase M10 serralysin C-terminal" evidence="4">
    <location>
        <begin position="240"/>
        <end position="358"/>
    </location>
</feature>
<dbReference type="PRINTS" id="PR00313">
    <property type="entry name" value="CABNDNGRPT"/>
</dbReference>
<reference evidence="5" key="2">
    <citation type="submission" date="2023-07" db="EMBL/GenBank/DDBJ databases">
        <authorList>
            <person name="Shen H."/>
        </authorList>
    </citation>
    <scope>NUCLEOTIDE SEQUENCE</scope>
    <source>
        <strain evidence="5">TNR-22</strain>
    </source>
</reference>
<dbReference type="InterPro" id="IPR018511">
    <property type="entry name" value="Hemolysin-typ_Ca-bd_CS"/>
</dbReference>
<keyword evidence="3" id="KW-0677">Repeat</keyword>
<evidence type="ECO:0000313" key="6">
    <source>
        <dbReference type="Proteomes" id="UP001174932"/>
    </source>
</evidence>
<organism evidence="5 6">
    <name type="scientific">Rhizobium alvei</name>
    <dbReference type="NCBI Taxonomy" id="1132659"/>
    <lineage>
        <taxon>Bacteria</taxon>
        <taxon>Pseudomonadati</taxon>
        <taxon>Pseudomonadota</taxon>
        <taxon>Alphaproteobacteria</taxon>
        <taxon>Hyphomicrobiales</taxon>
        <taxon>Rhizobiaceae</taxon>
        <taxon>Rhizobium/Agrobacterium group</taxon>
        <taxon>Rhizobium</taxon>
    </lineage>
</organism>
<evidence type="ECO:0000256" key="1">
    <source>
        <dbReference type="ARBA" id="ARBA00004613"/>
    </source>
</evidence>
<dbReference type="InterPro" id="IPR011049">
    <property type="entry name" value="Serralysin-like_metalloprot_C"/>
</dbReference>
<dbReference type="InterPro" id="IPR013858">
    <property type="entry name" value="Peptidase_M10B_C"/>
</dbReference>
<dbReference type="Proteomes" id="UP001174932">
    <property type="component" value="Unassembled WGS sequence"/>
</dbReference>
<evidence type="ECO:0000256" key="3">
    <source>
        <dbReference type="ARBA" id="ARBA00022737"/>
    </source>
</evidence>
<dbReference type="SUPFAM" id="SSF51120">
    <property type="entry name" value="beta-Roll"/>
    <property type="match status" value="1"/>
</dbReference>
<sequence length="366" mass="37377">MARQFIKTDISGAGLAVNLSTTDDAYIGAGIEVTNTNAVDQYDVAIQGLGDSHDVDVYGLVTAYGMAINLGSSTVANHDNSVHVGETGYVASQSNAGIAMLGYGSVIDNDGSIYGGSNGIAWWSAPAEGASQKSYILNSGHIEGDNAGIYMDTNETVVIRNSGVISGGSYSISITGSGPIRVVNHGLLDGLVALGSGNDIYNGTDGEANSNIQGFDGNDRLLGGDSEEILFGDEGNDTLSGGAGNDFLGGGNGTDRLTGGADADQFLYFFVAESASQASADLITDFSHAAGDIIGLGSIDAKAASVKNDAFKFIGDADFSGKSGELRYEIVGDRTYVEGNTDTDAAAEFVIALTGKITLVAGDFSL</sequence>
<reference evidence="5" key="1">
    <citation type="journal article" date="2015" name="Int. J. Syst. Evol. Microbiol.">
        <title>Rhizobium alvei sp. nov., isolated from a freshwater river.</title>
        <authorList>
            <person name="Sheu S.Y."/>
            <person name="Huang H.W."/>
            <person name="Young C.C."/>
            <person name="Chen W.M."/>
        </authorList>
    </citation>
    <scope>NUCLEOTIDE SEQUENCE</scope>
    <source>
        <strain evidence="5">TNR-22</strain>
    </source>
</reference>
<evidence type="ECO:0000313" key="5">
    <source>
        <dbReference type="EMBL" id="MDO6963955.1"/>
    </source>
</evidence>
<dbReference type="Pfam" id="PF08548">
    <property type="entry name" value="Peptidase_M10_C"/>
    <property type="match status" value="1"/>
</dbReference>
<comment type="subcellular location">
    <subcellularLocation>
        <location evidence="1">Secreted</location>
    </subcellularLocation>
</comment>
<dbReference type="RefSeq" id="WP_304375868.1">
    <property type="nucleotide sequence ID" value="NZ_JAUOZU010000006.1"/>
</dbReference>